<keyword evidence="5" id="KW-1185">Reference proteome</keyword>
<keyword evidence="2" id="KW-0732">Signal</keyword>
<dbReference type="Pfam" id="PF14541">
    <property type="entry name" value="TAXi_C"/>
    <property type="match status" value="1"/>
</dbReference>
<dbReference type="InterPro" id="IPR032799">
    <property type="entry name" value="TAXi_C"/>
</dbReference>
<dbReference type="PANTHER" id="PTHR47965:SF52">
    <property type="entry name" value="EUKARYOTIC ASPARTYL PROTEASE FAMILY PROTEIN"/>
    <property type="match status" value="1"/>
</dbReference>
<comment type="similarity">
    <text evidence="1">Belongs to the peptidase A1 family.</text>
</comment>
<evidence type="ECO:0000259" key="4">
    <source>
        <dbReference type="Pfam" id="PF14543"/>
    </source>
</evidence>
<dbReference type="Pfam" id="PF14543">
    <property type="entry name" value="TAXi_N"/>
    <property type="match status" value="1"/>
</dbReference>
<dbReference type="PANTHER" id="PTHR47965">
    <property type="entry name" value="ASPARTYL PROTEASE-RELATED"/>
    <property type="match status" value="1"/>
</dbReference>
<dbReference type="RefSeq" id="XP_010492959.1">
    <property type="nucleotide sequence ID" value="XM_010494657.2"/>
</dbReference>
<reference evidence="6" key="2">
    <citation type="submission" date="2025-08" db="UniProtKB">
        <authorList>
            <consortium name="RefSeq"/>
        </authorList>
    </citation>
    <scope>IDENTIFICATION</scope>
    <source>
        <tissue evidence="6">Leaf</tissue>
    </source>
</reference>
<dbReference type="InterPro" id="IPR001461">
    <property type="entry name" value="Aspartic_peptidase_A1"/>
</dbReference>
<feature type="domain" description="Xylanase inhibitor C-terminal" evidence="3">
    <location>
        <begin position="234"/>
        <end position="389"/>
    </location>
</feature>
<evidence type="ECO:0000313" key="5">
    <source>
        <dbReference type="Proteomes" id="UP000694864"/>
    </source>
</evidence>
<feature type="domain" description="Xylanase inhibitor N-terminal" evidence="4">
    <location>
        <begin position="79"/>
        <end position="201"/>
    </location>
</feature>
<dbReference type="InterPro" id="IPR032861">
    <property type="entry name" value="TAXi_N"/>
</dbReference>
<evidence type="ECO:0000259" key="3">
    <source>
        <dbReference type="Pfam" id="PF14541"/>
    </source>
</evidence>
<gene>
    <name evidence="6" type="primary">LOC104770260</name>
</gene>
<protein>
    <submittedName>
        <fullName evidence="6">Basic 7S globulin 2-like</fullName>
    </submittedName>
</protein>
<feature type="signal peptide" evidence="2">
    <location>
        <begin position="1"/>
        <end position="25"/>
    </location>
</feature>
<accession>A0ABM0XYT7</accession>
<evidence type="ECO:0000256" key="2">
    <source>
        <dbReference type="SAM" id="SignalP"/>
    </source>
</evidence>
<dbReference type="Proteomes" id="UP000694864">
    <property type="component" value="Chromosome 20"/>
</dbReference>
<proteinExistence type="inferred from homology"/>
<dbReference type="InterPro" id="IPR021109">
    <property type="entry name" value="Peptidase_aspartic_dom_sf"/>
</dbReference>
<evidence type="ECO:0000313" key="6">
    <source>
        <dbReference type="RefSeq" id="XP_010492959.1"/>
    </source>
</evidence>
<name>A0ABM0XYT7_CAMSA</name>
<feature type="chain" id="PRO_5045982036" evidence="2">
    <location>
        <begin position="26"/>
        <end position="407"/>
    </location>
</feature>
<sequence length="407" mass="43568">MSSLTLTRFILFFSIFATITLKSNSQYLLPITKHEPTNQFYTTLNLGSGGTSSSNLLLDFETNLTLVNWNIFNPPHFVNNLVICKSSTCNSIPGNDCDANGLFCVYRQSSLLGQNVGVIGAVVQATVNISTTDGGNLLSPFTVHPFTLSCVGGEPLQSLPPLVSGVLSLSPVTSSFTKQVTSLFGVIPTFSLCLPSSGTGHFYMAAVNYLIPPFNSDDPIPMTLTPLKNIDTGNYLIDVKSIYVDGTPLSFNPNLLAGGAKLSTVVPYTVLLTDIYNALAQSFTLKAKSMGISKVQAIAPFKDCFDARAAGKNMTGPNVPVIDIGVPGWGGEVKWSFHGANTVVNVTETVMCLAFLDGGQNPKDLMVIGTHQLQDHMLEIDFSTSLMGLSDSLLLHNTSCSTWPSEN</sequence>
<evidence type="ECO:0000256" key="1">
    <source>
        <dbReference type="ARBA" id="ARBA00007447"/>
    </source>
</evidence>
<reference evidence="5" key="1">
    <citation type="journal article" date="2014" name="Nat. Commun.">
        <title>The emerging biofuel crop Camelina sativa retains a highly undifferentiated hexaploid genome structure.</title>
        <authorList>
            <person name="Kagale S."/>
            <person name="Koh C."/>
            <person name="Nixon J."/>
            <person name="Bollina V."/>
            <person name="Clarke W.E."/>
            <person name="Tuteja R."/>
            <person name="Spillane C."/>
            <person name="Robinson S.J."/>
            <person name="Links M.G."/>
            <person name="Clarke C."/>
            <person name="Higgins E.E."/>
            <person name="Huebert T."/>
            <person name="Sharpe A.G."/>
            <person name="Parkin I.A."/>
        </authorList>
    </citation>
    <scope>NUCLEOTIDE SEQUENCE [LARGE SCALE GENOMIC DNA]</scope>
    <source>
        <strain evidence="5">cv. DH55</strain>
    </source>
</reference>
<organism evidence="5 6">
    <name type="scientific">Camelina sativa</name>
    <name type="common">False flax</name>
    <name type="synonym">Myagrum sativum</name>
    <dbReference type="NCBI Taxonomy" id="90675"/>
    <lineage>
        <taxon>Eukaryota</taxon>
        <taxon>Viridiplantae</taxon>
        <taxon>Streptophyta</taxon>
        <taxon>Embryophyta</taxon>
        <taxon>Tracheophyta</taxon>
        <taxon>Spermatophyta</taxon>
        <taxon>Magnoliopsida</taxon>
        <taxon>eudicotyledons</taxon>
        <taxon>Gunneridae</taxon>
        <taxon>Pentapetalae</taxon>
        <taxon>rosids</taxon>
        <taxon>malvids</taxon>
        <taxon>Brassicales</taxon>
        <taxon>Brassicaceae</taxon>
        <taxon>Camelineae</taxon>
        <taxon>Camelina</taxon>
    </lineage>
</organism>
<dbReference type="SUPFAM" id="SSF50630">
    <property type="entry name" value="Acid proteases"/>
    <property type="match status" value="1"/>
</dbReference>
<dbReference type="Gene3D" id="2.40.70.10">
    <property type="entry name" value="Acid Proteases"/>
    <property type="match status" value="2"/>
</dbReference>
<dbReference type="GeneID" id="104770260"/>